<evidence type="ECO:0000313" key="7">
    <source>
        <dbReference type="EMBL" id="ESU35030.1"/>
    </source>
</evidence>
<dbReference type="SUPFAM" id="SSF49348">
    <property type="entry name" value="Clathrin adaptor appendage domain"/>
    <property type="match status" value="1"/>
</dbReference>
<feature type="compositionally biased region" description="Polar residues" evidence="5">
    <location>
        <begin position="844"/>
        <end position="858"/>
    </location>
</feature>
<dbReference type="AlphaFoldDB" id="V6TDX9"/>
<dbReference type="Gene3D" id="1.25.10.10">
    <property type="entry name" value="Leucine-rich Repeat Variant"/>
    <property type="match status" value="1"/>
</dbReference>
<reference evidence="8" key="1">
    <citation type="submission" date="2012-02" db="EMBL/GenBank/DDBJ databases">
        <title>Genome sequencing of Giardia lamblia Genotypes A2 and B isolates (DH and GS) and comparative analysis with the genomes of Genotypes A1 and E (WB and Pig).</title>
        <authorList>
            <person name="Adam R."/>
            <person name="Dahlstrom E."/>
            <person name="Martens C."/>
            <person name="Bruno D."/>
            <person name="Barbian K."/>
            <person name="Porcella S.F."/>
            <person name="Nash T."/>
        </authorList>
    </citation>
    <scope>NUCLEOTIDE SEQUENCE</scope>
    <source>
        <strain evidence="8">DH</strain>
    </source>
</reference>
<keyword evidence="2" id="KW-0813">Transport</keyword>
<dbReference type="VEuPathDB" id="GiardiaDB:GL50581_503"/>
<dbReference type="VEuPathDB" id="GiardiaDB:GL50803_0016364"/>
<protein>
    <submittedName>
        <fullName evidence="7">Adaptin family protein, N terminal region</fullName>
    </submittedName>
</protein>
<evidence type="ECO:0000256" key="4">
    <source>
        <dbReference type="ARBA" id="ARBA00023136"/>
    </source>
</evidence>
<accession>V6TDX9</accession>
<dbReference type="GO" id="GO:0006886">
    <property type="term" value="P:intracellular protein transport"/>
    <property type="evidence" value="ECO:0007669"/>
    <property type="project" value="InterPro"/>
</dbReference>
<evidence type="ECO:0000256" key="3">
    <source>
        <dbReference type="ARBA" id="ARBA00022927"/>
    </source>
</evidence>
<evidence type="ECO:0000259" key="6">
    <source>
        <dbReference type="Pfam" id="PF01602"/>
    </source>
</evidence>
<dbReference type="PANTHER" id="PTHR22780">
    <property type="entry name" value="ADAPTIN, ALPHA/GAMMA/EPSILON"/>
    <property type="match status" value="1"/>
</dbReference>
<dbReference type="GO" id="GO:0030117">
    <property type="term" value="C:membrane coat"/>
    <property type="evidence" value="ECO:0007669"/>
    <property type="project" value="InterPro"/>
</dbReference>
<dbReference type="InterPro" id="IPR011989">
    <property type="entry name" value="ARM-like"/>
</dbReference>
<feature type="domain" description="Clathrin/coatomer adaptor adaptin-like N-terminal" evidence="6">
    <location>
        <begin position="41"/>
        <end position="510"/>
    </location>
</feature>
<name>V6TDX9_GIAIN</name>
<dbReference type="GO" id="GO:0012505">
    <property type="term" value="C:endomembrane system"/>
    <property type="evidence" value="ECO:0007669"/>
    <property type="project" value="UniProtKB-SubCell"/>
</dbReference>
<reference evidence="7 8" key="2">
    <citation type="journal article" date="2013" name="Genome Biol. Evol.">
        <title>Genome sequencing of Giardia lamblia genotypes A2 and B isolates (DH and GS) and comparative analysis with the genomes of genotypes A1 and E (WB and Pig).</title>
        <authorList>
            <person name="Adam R.D."/>
            <person name="Dahlstrom E.W."/>
            <person name="Martens C.A."/>
            <person name="Bruno D.P."/>
            <person name="Barbian K.D."/>
            <person name="Ricklefs S.M."/>
            <person name="Hernandez M.M."/>
            <person name="Narla N.P."/>
            <person name="Patel R.B."/>
            <person name="Porcella S.F."/>
            <person name="Nash T.E."/>
        </authorList>
    </citation>
    <scope>NUCLEOTIDE SEQUENCE [LARGE SCALE GENOMIC DNA]</scope>
    <source>
        <strain evidence="7 8">DH</strain>
    </source>
</reference>
<sequence>MEILTELLVAQLSIKTFDIFIMELSNFIRRVRTSRTSAQMREVIEVELANVRAELKKPRTDELAQLVAKMTCAYLWGFNVSWGYVHMCTLCSVAKMHAEKRIAYLALTLSYAEATQLFSLTTNALAKDLVEDNVSTHYKVSLALTTICTICSKEAAPVFSTRVYELISGGSSIYLRKKAIMAACAILQACPDLSPRFVDVCSASLSDKAHSVVLAGCELGIIILSANEELIHKLAHKIYHLLKVLNKLCAVTTFPDHNVGGFCDPLLQQAILRFLGRAIRAAFSYNCTIFLDTLPSLRRYFLSVFSSILEKCSSTTVSRNIGLSICAQVFTLFSEIPDSFFFEKTAHLSETIPEEEALPNLVMSFMRLLLEAVTDYSDLISCTALESLKNFVLHKKQTAGLDSDTKFKKFSQLLKRQNPAVRKRALDLLLLLVHKKDIRGYIADLFKYIEKDPVIKINRIDFANSIRDIVLLSVLSPCDGFDYLLRLILLITEGCNNALAQAIIATISRSDATVADKKHFIDAFAAHKETMLESVHNGKITALVDTYLLSISYILQLENVGTNTASQNSILSDIDFDFSFKLCQYIFCMPDTDEATTLKLTAARSLAFLAELSESARKQVMEYYDSIKRTVSPLILMTILQLKHILLHPSLRYTLASVPNLALTPPNIKSTKRYTNPSLFMHIPHSVQPSKSSVEQNPNTDITLSALGAEPTLERIVTLDHAGQAAQRSSQREDSASISPVFVNDDLKVYIMKIVKGSDEAVESRSSRLSTNDDVHSPDTGPVKLQLSLYAVSNLLTARIQYSVPKTCKVCMEDPSGDVTGPLKPPITQLLEIVSGTEKEGSKSHSTSQLSESDTAELTTPIPIRPHNRGESHLEALNPMSPRGKANGINLWVRVKYIIPHSIKQAVEFKVCV</sequence>
<keyword evidence="3" id="KW-0653">Protein transport</keyword>
<keyword evidence="4" id="KW-0472">Membrane</keyword>
<dbReference type="GO" id="GO:0016192">
    <property type="term" value="P:vesicle-mediated transport"/>
    <property type="evidence" value="ECO:0007669"/>
    <property type="project" value="InterPro"/>
</dbReference>
<feature type="region of interest" description="Disordered" evidence="5">
    <location>
        <begin position="837"/>
        <end position="881"/>
    </location>
</feature>
<dbReference type="VEuPathDB" id="GiardiaDB:QR46_4466"/>
<evidence type="ECO:0000313" key="8">
    <source>
        <dbReference type="Proteomes" id="UP000018320"/>
    </source>
</evidence>
<comment type="subcellular location">
    <subcellularLocation>
        <location evidence="1">Endomembrane system</location>
    </subcellularLocation>
</comment>
<dbReference type="SUPFAM" id="SSF48371">
    <property type="entry name" value="ARM repeat"/>
    <property type="match status" value="1"/>
</dbReference>
<dbReference type="InterPro" id="IPR016024">
    <property type="entry name" value="ARM-type_fold"/>
</dbReference>
<proteinExistence type="predicted"/>
<dbReference type="VEuPathDB" id="GiardiaDB:DHA2_153118"/>
<evidence type="ECO:0000256" key="2">
    <source>
        <dbReference type="ARBA" id="ARBA00022448"/>
    </source>
</evidence>
<comment type="caution">
    <text evidence="7">The sequence shown here is derived from an EMBL/GenBank/DDBJ whole genome shotgun (WGS) entry which is preliminary data.</text>
</comment>
<dbReference type="InterPro" id="IPR013041">
    <property type="entry name" value="Clathrin_app_Ig-like_sf"/>
</dbReference>
<dbReference type="InterPro" id="IPR002553">
    <property type="entry name" value="Clathrin/coatomer_adapt-like_N"/>
</dbReference>
<dbReference type="Proteomes" id="UP000018320">
    <property type="component" value="Unassembled WGS sequence"/>
</dbReference>
<dbReference type="EMBL" id="AHGT01000106">
    <property type="protein sequence ID" value="ESU35030.1"/>
    <property type="molecule type" value="Genomic_DNA"/>
</dbReference>
<evidence type="ECO:0000256" key="1">
    <source>
        <dbReference type="ARBA" id="ARBA00004308"/>
    </source>
</evidence>
<organism evidence="7 8">
    <name type="scientific">Giardia intestinalis</name>
    <name type="common">Giardia lamblia</name>
    <dbReference type="NCBI Taxonomy" id="5741"/>
    <lineage>
        <taxon>Eukaryota</taxon>
        <taxon>Metamonada</taxon>
        <taxon>Diplomonadida</taxon>
        <taxon>Hexamitidae</taxon>
        <taxon>Giardiinae</taxon>
        <taxon>Giardia</taxon>
    </lineage>
</organism>
<dbReference type="Pfam" id="PF01602">
    <property type="entry name" value="Adaptin_N"/>
    <property type="match status" value="1"/>
</dbReference>
<gene>
    <name evidence="7" type="ORF">DHA2_153118</name>
</gene>
<dbReference type="InterPro" id="IPR050840">
    <property type="entry name" value="Adaptor_Complx_Large_Subunit"/>
</dbReference>
<evidence type="ECO:0000256" key="5">
    <source>
        <dbReference type="SAM" id="MobiDB-lite"/>
    </source>
</evidence>